<dbReference type="InterPro" id="IPR025295">
    <property type="entry name" value="eCIS_core_dom"/>
</dbReference>
<organism evidence="2 3">
    <name type="scientific">Snodgrassella communis</name>
    <dbReference type="NCBI Taxonomy" id="2946699"/>
    <lineage>
        <taxon>Bacteria</taxon>
        <taxon>Pseudomonadati</taxon>
        <taxon>Pseudomonadota</taxon>
        <taxon>Betaproteobacteria</taxon>
        <taxon>Neisseriales</taxon>
        <taxon>Neisseriaceae</taxon>
        <taxon>Snodgrassella</taxon>
    </lineage>
</organism>
<name>A0A066TD01_9NEIS</name>
<dbReference type="Pfam" id="PF13699">
    <property type="entry name" value="eCIS_core"/>
    <property type="match status" value="1"/>
</dbReference>
<proteinExistence type="predicted"/>
<reference evidence="2 3" key="1">
    <citation type="submission" date="2014-03" db="EMBL/GenBank/DDBJ databases">
        <title>The genomes of two eusocial bee gut symbionts.</title>
        <authorList>
            <person name="Kwong W.K."/>
            <person name="Engel P."/>
            <person name="Koch H."/>
            <person name="Moran N.A."/>
        </authorList>
    </citation>
    <scope>NUCLEOTIDE SEQUENCE [LARGE SCALE GENOMIC DNA]</scope>
    <source>
        <strain evidence="3">wkB29</strain>
    </source>
</reference>
<evidence type="ECO:0000313" key="2">
    <source>
        <dbReference type="EMBL" id="KDN14112.1"/>
    </source>
</evidence>
<sequence length="168" mass="19522">MQRPLTCNELNLVRKIVGNAADWSRVQIVCGAWWLVHPHAAITCGNHIIFPVAYYADDFTQTSLSRQAWLIHELMHVWQSQHGFPIILAGVCLTLKAGYYQARAYRYPPLSTIKSLGRLNMEQQAQLVQDYFLALAGDKRHQPFLVHFRRLLKPLIRHPDNRRLLPHY</sequence>
<feature type="domain" description="eCIS core" evidence="1">
    <location>
        <begin position="40"/>
        <end position="82"/>
    </location>
</feature>
<comment type="caution">
    <text evidence="2">The sequence shown here is derived from an EMBL/GenBank/DDBJ whole genome shotgun (WGS) entry which is preliminary data.</text>
</comment>
<dbReference type="Proteomes" id="UP000027170">
    <property type="component" value="Unassembled WGS sequence"/>
</dbReference>
<protein>
    <recommendedName>
        <fullName evidence="1">eCIS core domain-containing protein</fullName>
    </recommendedName>
</protein>
<gene>
    <name evidence="2" type="ORF">SALWKB29_1902</name>
</gene>
<dbReference type="eggNOG" id="COG4253">
    <property type="taxonomic scope" value="Bacteria"/>
</dbReference>
<evidence type="ECO:0000313" key="3">
    <source>
        <dbReference type="Proteomes" id="UP000027170"/>
    </source>
</evidence>
<keyword evidence="3" id="KW-1185">Reference proteome</keyword>
<evidence type="ECO:0000259" key="1">
    <source>
        <dbReference type="Pfam" id="PF13699"/>
    </source>
</evidence>
<accession>A0A066TD01</accession>
<dbReference type="AlphaFoldDB" id="A0A066TD01"/>
<dbReference type="EMBL" id="JFZV01000011">
    <property type="protein sequence ID" value="KDN14112.1"/>
    <property type="molecule type" value="Genomic_DNA"/>
</dbReference>